<dbReference type="EMBL" id="PJQY01001523">
    <property type="protein sequence ID" value="PQQ01897.1"/>
    <property type="molecule type" value="Genomic_DNA"/>
</dbReference>
<organism evidence="2 3">
    <name type="scientific">Prunus yedoensis var. nudiflora</name>
    <dbReference type="NCBI Taxonomy" id="2094558"/>
    <lineage>
        <taxon>Eukaryota</taxon>
        <taxon>Viridiplantae</taxon>
        <taxon>Streptophyta</taxon>
        <taxon>Embryophyta</taxon>
        <taxon>Tracheophyta</taxon>
        <taxon>Spermatophyta</taxon>
        <taxon>Magnoliopsida</taxon>
        <taxon>eudicotyledons</taxon>
        <taxon>Gunneridae</taxon>
        <taxon>Pentapetalae</taxon>
        <taxon>rosids</taxon>
        <taxon>fabids</taxon>
        <taxon>Rosales</taxon>
        <taxon>Rosaceae</taxon>
        <taxon>Amygdaloideae</taxon>
        <taxon>Amygdaleae</taxon>
        <taxon>Prunus</taxon>
    </lineage>
</organism>
<protein>
    <submittedName>
        <fullName evidence="2">Transcription factor bHLH126</fullName>
    </submittedName>
</protein>
<dbReference type="AlphaFoldDB" id="A0A314Y7Y7"/>
<dbReference type="OrthoDB" id="1935281at2759"/>
<reference evidence="2 3" key="1">
    <citation type="submission" date="2018-02" db="EMBL/GenBank/DDBJ databases">
        <title>Draft genome of wild Prunus yedoensis var. nudiflora.</title>
        <authorList>
            <person name="Baek S."/>
            <person name="Kim J.-H."/>
            <person name="Choi K."/>
            <person name="Kim G.-B."/>
            <person name="Cho A."/>
            <person name="Jang H."/>
            <person name="Shin C.-H."/>
            <person name="Yu H.-J."/>
            <person name="Mun J.-H."/>
        </authorList>
    </citation>
    <scope>NUCLEOTIDE SEQUENCE [LARGE SCALE GENOMIC DNA]</scope>
    <source>
        <strain evidence="3">cv. Jeju island</strain>
        <tissue evidence="2">Leaf</tissue>
    </source>
</reference>
<evidence type="ECO:0000256" key="1">
    <source>
        <dbReference type="SAM" id="MobiDB-lite"/>
    </source>
</evidence>
<name>A0A314Y7Y7_PRUYE</name>
<accession>A0A314Y7Y7</accession>
<gene>
    <name evidence="2" type="ORF">Pyn_09441</name>
</gene>
<comment type="caution">
    <text evidence="2">The sequence shown here is derived from an EMBL/GenBank/DDBJ whole genome shotgun (WGS) entry which is preliminary data.</text>
</comment>
<feature type="compositionally biased region" description="Basic and acidic residues" evidence="1">
    <location>
        <begin position="73"/>
        <end position="84"/>
    </location>
</feature>
<sequence>MENNELFQISCLPYTEHTTQENQALPPTPSQDGRDLSCRPKSGQKHKASIPSSNITFGEIDDENPKGNKKIMHRDIERQRRQEMGHPLCISSITTPPRISEGMVAS</sequence>
<keyword evidence="3" id="KW-1185">Reference proteome</keyword>
<feature type="region of interest" description="Disordered" evidence="1">
    <location>
        <begin position="18"/>
        <end position="106"/>
    </location>
</feature>
<proteinExistence type="predicted"/>
<evidence type="ECO:0000313" key="2">
    <source>
        <dbReference type="EMBL" id="PQQ01897.1"/>
    </source>
</evidence>
<evidence type="ECO:0000313" key="3">
    <source>
        <dbReference type="Proteomes" id="UP000250321"/>
    </source>
</evidence>
<dbReference type="Proteomes" id="UP000250321">
    <property type="component" value="Unassembled WGS sequence"/>
</dbReference>